<dbReference type="Gene3D" id="3.10.20.90">
    <property type="entry name" value="Phosphatidylinositol 3-kinase Catalytic Subunit, Chain A, domain 1"/>
    <property type="match status" value="1"/>
</dbReference>
<keyword evidence="13" id="KW-1185">Reference proteome</keyword>
<dbReference type="Gene3D" id="1.20.120.1750">
    <property type="match status" value="1"/>
</dbReference>
<evidence type="ECO:0000313" key="12">
    <source>
        <dbReference type="EMBL" id="KOB75053.1"/>
    </source>
</evidence>
<evidence type="ECO:0000256" key="9">
    <source>
        <dbReference type="SAM" id="MobiDB-lite"/>
    </source>
</evidence>
<dbReference type="PROSITE" id="PS51873">
    <property type="entry name" value="TRIAD"/>
    <property type="match status" value="1"/>
</dbReference>
<evidence type="ECO:0000256" key="1">
    <source>
        <dbReference type="ARBA" id="ARBA00004906"/>
    </source>
</evidence>
<feature type="compositionally biased region" description="Polar residues" evidence="9">
    <location>
        <begin position="763"/>
        <end position="786"/>
    </location>
</feature>
<dbReference type="InterPro" id="IPR047559">
    <property type="entry name" value="HOIL1_RBR_mRING-HC-C3HC3D"/>
</dbReference>
<evidence type="ECO:0000256" key="6">
    <source>
        <dbReference type="ARBA" id="ARBA00022786"/>
    </source>
</evidence>
<dbReference type="InterPro" id="IPR001841">
    <property type="entry name" value="Znf_RING"/>
</dbReference>
<evidence type="ECO:0000256" key="5">
    <source>
        <dbReference type="ARBA" id="ARBA00022771"/>
    </source>
</evidence>
<protein>
    <submittedName>
        <fullName evidence="12">Putative ubiquitin conjugating enzyme 7 interacting protein 3 isoform 2</fullName>
    </submittedName>
</protein>
<feature type="compositionally biased region" description="Basic residues" evidence="9">
    <location>
        <begin position="142"/>
        <end position="152"/>
    </location>
</feature>
<dbReference type="EMBL" id="JTDY01001039">
    <property type="protein sequence ID" value="KOB75053.1"/>
    <property type="molecule type" value="Genomic_DNA"/>
</dbReference>
<feature type="region of interest" description="Disordered" evidence="9">
    <location>
        <begin position="123"/>
        <end position="177"/>
    </location>
</feature>
<dbReference type="Proteomes" id="UP000037510">
    <property type="component" value="Unassembled WGS sequence"/>
</dbReference>
<evidence type="ECO:0000313" key="13">
    <source>
        <dbReference type="Proteomes" id="UP000037510"/>
    </source>
</evidence>
<dbReference type="FunFam" id="3.30.40.10:FF:000137">
    <property type="entry name" value="RanBP-type and C3HC4-type zinc finger-containing protein 1"/>
    <property type="match status" value="1"/>
</dbReference>
<evidence type="ECO:0000256" key="2">
    <source>
        <dbReference type="ARBA" id="ARBA00022679"/>
    </source>
</evidence>
<dbReference type="PANTHER" id="PTHR22770:SF13">
    <property type="entry name" value="RING-TYPE DOMAIN-CONTAINING PROTEIN"/>
    <property type="match status" value="1"/>
</dbReference>
<evidence type="ECO:0000256" key="4">
    <source>
        <dbReference type="ARBA" id="ARBA00022737"/>
    </source>
</evidence>
<dbReference type="InterPro" id="IPR017907">
    <property type="entry name" value="Znf_RING_CS"/>
</dbReference>
<dbReference type="InterPro" id="IPR013083">
    <property type="entry name" value="Znf_RING/FYVE/PHD"/>
</dbReference>
<dbReference type="GO" id="GO:0043161">
    <property type="term" value="P:proteasome-mediated ubiquitin-dependent protein catabolic process"/>
    <property type="evidence" value="ECO:0007669"/>
    <property type="project" value="TreeGrafter"/>
</dbReference>
<feature type="region of interest" description="Disordered" evidence="9">
    <location>
        <begin position="757"/>
        <end position="786"/>
    </location>
</feature>
<dbReference type="InterPro" id="IPR047557">
    <property type="entry name" value="Rcat_RBR_HOIL1"/>
</dbReference>
<gene>
    <name evidence="12" type="ORF">OBRU01_08065</name>
</gene>
<feature type="compositionally biased region" description="Polar residues" evidence="9">
    <location>
        <begin position="580"/>
        <end position="599"/>
    </location>
</feature>
<accession>A0A0L7LHK8</accession>
<reference evidence="12 13" key="1">
    <citation type="journal article" date="2015" name="Genome Biol. Evol.">
        <title>The genome of winter moth (Operophtera brumata) provides a genomic perspective on sexual dimorphism and phenology.</title>
        <authorList>
            <person name="Derks M.F."/>
            <person name="Smit S."/>
            <person name="Salis L."/>
            <person name="Schijlen E."/>
            <person name="Bossers A."/>
            <person name="Mateman C."/>
            <person name="Pijl A.S."/>
            <person name="de Ridder D."/>
            <person name="Groenen M.A."/>
            <person name="Visser M.E."/>
            <person name="Megens H.J."/>
        </authorList>
    </citation>
    <scope>NUCLEOTIDE SEQUENCE [LARGE SCALE GENOMIC DNA]</scope>
    <source>
        <strain evidence="12">WM2013NL</strain>
        <tissue evidence="12">Head and thorax</tissue>
    </source>
</reference>
<feature type="domain" description="RING-type" evidence="10">
    <location>
        <begin position="931"/>
        <end position="973"/>
    </location>
</feature>
<dbReference type="GO" id="GO:0043130">
    <property type="term" value="F:ubiquitin binding"/>
    <property type="evidence" value="ECO:0007669"/>
    <property type="project" value="TreeGrafter"/>
</dbReference>
<dbReference type="PROSITE" id="PS50089">
    <property type="entry name" value="ZF_RING_2"/>
    <property type="match status" value="1"/>
</dbReference>
<feature type="compositionally biased region" description="Basic and acidic residues" evidence="9">
    <location>
        <begin position="728"/>
        <end position="745"/>
    </location>
</feature>
<dbReference type="STRING" id="104452.A0A0L7LHK8"/>
<feature type="compositionally biased region" description="Basic and acidic residues" evidence="9">
    <location>
        <begin position="389"/>
        <end position="403"/>
    </location>
</feature>
<comment type="caution">
    <text evidence="12">The sequence shown here is derived from an EMBL/GenBank/DDBJ whole genome shotgun (WGS) entry which is preliminary data.</text>
</comment>
<dbReference type="PANTHER" id="PTHR22770">
    <property type="entry name" value="UBIQUITIN CONJUGATING ENZYME 7 INTERACTING PROTEIN-RELATED"/>
    <property type="match status" value="1"/>
</dbReference>
<evidence type="ECO:0000256" key="3">
    <source>
        <dbReference type="ARBA" id="ARBA00022723"/>
    </source>
</evidence>
<evidence type="ECO:0000256" key="7">
    <source>
        <dbReference type="ARBA" id="ARBA00022833"/>
    </source>
</evidence>
<keyword evidence="6" id="KW-0833">Ubl conjugation pathway</keyword>
<dbReference type="InterPro" id="IPR051628">
    <property type="entry name" value="LUBAC_E3_Ligases"/>
</dbReference>
<keyword evidence="3" id="KW-0479">Metal-binding</keyword>
<dbReference type="CDD" id="cd16633">
    <property type="entry name" value="mRING-HC-C3HC3D_RBR_HOIL1"/>
    <property type="match status" value="1"/>
</dbReference>
<evidence type="ECO:0000256" key="8">
    <source>
        <dbReference type="PROSITE-ProRule" id="PRU00175"/>
    </source>
</evidence>
<dbReference type="GO" id="GO:0097039">
    <property type="term" value="P:protein linear polyubiquitination"/>
    <property type="evidence" value="ECO:0007669"/>
    <property type="project" value="TreeGrafter"/>
</dbReference>
<dbReference type="GO" id="GO:0004842">
    <property type="term" value="F:ubiquitin-protein transferase activity"/>
    <property type="evidence" value="ECO:0007669"/>
    <property type="project" value="TreeGrafter"/>
</dbReference>
<feature type="region of interest" description="Disordered" evidence="9">
    <location>
        <begin position="724"/>
        <end position="745"/>
    </location>
</feature>
<dbReference type="SUPFAM" id="SSF57850">
    <property type="entry name" value="RING/U-box"/>
    <property type="match status" value="2"/>
</dbReference>
<name>A0A0L7LHK8_OPEBR</name>
<dbReference type="AlphaFoldDB" id="A0A0L7LHK8"/>
<feature type="region of interest" description="Disordered" evidence="9">
    <location>
        <begin position="375"/>
        <end position="403"/>
    </location>
</feature>
<feature type="compositionally biased region" description="Polar residues" evidence="9">
    <location>
        <begin position="492"/>
        <end position="531"/>
    </location>
</feature>
<dbReference type="CDD" id="cd20358">
    <property type="entry name" value="Rcat_RBR_HOIL1"/>
    <property type="match status" value="1"/>
</dbReference>
<proteinExistence type="predicted"/>
<feature type="region of interest" description="Disordered" evidence="9">
    <location>
        <begin position="577"/>
        <end position="599"/>
    </location>
</feature>
<keyword evidence="5 8" id="KW-0863">Zinc-finger</keyword>
<dbReference type="Gene3D" id="3.30.40.10">
    <property type="entry name" value="Zinc/RING finger domain, C3HC4 (zinc finger)"/>
    <property type="match status" value="1"/>
</dbReference>
<feature type="region of interest" description="Disordered" evidence="9">
    <location>
        <begin position="479"/>
        <end position="537"/>
    </location>
</feature>
<keyword evidence="7" id="KW-0862">Zinc</keyword>
<sequence length="1148" mass="126637">MNDACCFRGNVMSAVDVEVARPRPLSGGLWTLFSWLRRDDRSSSESLSSVGSDRTAASFAFLGPGHYSAASPLVIPPPGPPTDSYKKRVRDRNLRRQHDRDITLLRKYGLHGFDGFSLPNARRVAGERSERDRRATSELFQRRAHVPGKRRAPLPPSASLTRPRARKRPAPQPPLPIVSVPEEVEEDKYNVQLNNSETLPMNSERVPDKQSMKHNDVTMGCKSEKYSKKESSTKDVKPRDKSFLKQIFETRKRNSAIETSSVKLLPSISELDKQAHEIIERYKLKEFDHNVSRDGRVDELPGSSKPVEAWICTRCLKKYNATVITCLYCLPLEHALLNNSCKASKVTNNFTQTNNSQRNALEDKEKLKEILKEMKDSLPKKSTAGPTDLKNKNPNDIETKADGSRIVEATTLRIGSSVYKEEKNTYTEQPSSPTCKIKSDSQPNSGNTKDKSLATIENVLVTQPMVLVHTKDNIVNVNKNNACKHEEKDKPNSSNNMVTRKVASSNVTKTEIASKLLNANKTPSKDSSNPESDLDTPLKISSLLNPIYIPRSTKTNAALTTSTKELKQTQQDVSIPVLGTKTNNNSALLSTPQCKSSTSDVLLPMDNKKLDSKKEERKQQSAPNESIVIVKKIVETKTPIAQIDKSSTATSQGTAPEVGIVEKLDQHSRRRNLINQLEQSIAKGDERAAAEAAVKLAQLRLSCSVLSFSSQIVAEGSTIEKSSSKVIGKTDERNSKETQNIDRAKTENVTLATATKESKAKNLTDNSNIIKPNASNNTAAEHQDNQSKATFVTAPVAAKPKSESPLKKDVAVQNPMRYLPSTSKETNNAKKDNNEDVPTFVSAVFRILVWVEDKEATRGPVQIHVQRNATMGDLRRQAEKSLGLAVRMQRWIIGRALCSEDNTTLVTLAGPDELVKLERQALVSNAEVFECGVCMEECAPGKGVVLRECVHSFCNECLSDVVRHSEEPVVSCPAMGCRGVLQEREIKGLVSPEEYEKWLARGLAVAESGTRNAFHCRTRDCTGWALCEPGVRRFPCPAIHEGDTCEQHSAKLQATAAANEATNQTDEGTRALLDSLIARGEALECPECSAIITKKWGCDWIKCSACKTEICWVTRGRRWGAAGRGDTSGGCRCGLDGKKCHPSCGYCH</sequence>
<feature type="region of interest" description="Disordered" evidence="9">
    <location>
        <begin position="421"/>
        <end position="450"/>
    </location>
</feature>
<feature type="region of interest" description="Disordered" evidence="9">
    <location>
        <begin position="71"/>
        <end position="91"/>
    </location>
</feature>
<keyword evidence="4" id="KW-0677">Repeat</keyword>
<feature type="compositionally biased region" description="Basic and acidic residues" evidence="9">
    <location>
        <begin position="124"/>
        <end position="136"/>
    </location>
</feature>
<evidence type="ECO:0000259" key="11">
    <source>
        <dbReference type="PROSITE" id="PS51873"/>
    </source>
</evidence>
<organism evidence="12 13">
    <name type="scientific">Operophtera brumata</name>
    <name type="common">Winter moth</name>
    <name type="synonym">Phalaena brumata</name>
    <dbReference type="NCBI Taxonomy" id="104452"/>
    <lineage>
        <taxon>Eukaryota</taxon>
        <taxon>Metazoa</taxon>
        <taxon>Ecdysozoa</taxon>
        <taxon>Arthropoda</taxon>
        <taxon>Hexapoda</taxon>
        <taxon>Insecta</taxon>
        <taxon>Pterygota</taxon>
        <taxon>Neoptera</taxon>
        <taxon>Endopterygota</taxon>
        <taxon>Lepidoptera</taxon>
        <taxon>Glossata</taxon>
        <taxon>Ditrysia</taxon>
        <taxon>Geometroidea</taxon>
        <taxon>Geometridae</taxon>
        <taxon>Larentiinae</taxon>
        <taxon>Operophtera</taxon>
    </lineage>
</organism>
<comment type="pathway">
    <text evidence="1">Protein modification; protein ubiquitination.</text>
</comment>
<dbReference type="GO" id="GO:0071797">
    <property type="term" value="C:LUBAC complex"/>
    <property type="evidence" value="ECO:0007669"/>
    <property type="project" value="TreeGrafter"/>
</dbReference>
<feature type="domain" description="RING-type" evidence="11">
    <location>
        <begin position="927"/>
        <end position="1144"/>
    </location>
</feature>
<keyword evidence="2" id="KW-0808">Transferase</keyword>
<feature type="compositionally biased region" description="Polar residues" evidence="9">
    <location>
        <begin position="426"/>
        <end position="447"/>
    </location>
</feature>
<dbReference type="InterPro" id="IPR044066">
    <property type="entry name" value="TRIAD_supradom"/>
</dbReference>
<dbReference type="PROSITE" id="PS00518">
    <property type="entry name" value="ZF_RING_1"/>
    <property type="match status" value="1"/>
</dbReference>
<evidence type="ECO:0000259" key="10">
    <source>
        <dbReference type="PROSITE" id="PS50089"/>
    </source>
</evidence>
<dbReference type="GO" id="GO:0008270">
    <property type="term" value="F:zinc ion binding"/>
    <property type="evidence" value="ECO:0007669"/>
    <property type="project" value="UniProtKB-KW"/>
</dbReference>